<protein>
    <recommendedName>
        <fullName evidence="5">HTH lysR-type domain-containing protein</fullName>
    </recommendedName>
</protein>
<dbReference type="PATRIC" id="fig|1423726.3.peg.217"/>
<keyword evidence="3" id="KW-0238">DNA-binding</keyword>
<proteinExistence type="inferred from homology"/>
<dbReference type="AlphaFoldDB" id="A0A0R1GLV7"/>
<evidence type="ECO:0000256" key="3">
    <source>
        <dbReference type="ARBA" id="ARBA00023125"/>
    </source>
</evidence>
<evidence type="ECO:0000256" key="2">
    <source>
        <dbReference type="ARBA" id="ARBA00023015"/>
    </source>
</evidence>
<dbReference type="SUPFAM" id="SSF46785">
    <property type="entry name" value="Winged helix' DNA-binding domain"/>
    <property type="match status" value="1"/>
</dbReference>
<dbReference type="InterPro" id="IPR036390">
    <property type="entry name" value="WH_DNA-bd_sf"/>
</dbReference>
<gene>
    <name evidence="6" type="ORF">FC07_GL000207</name>
</gene>
<feature type="domain" description="HTH lysR-type" evidence="5">
    <location>
        <begin position="1"/>
        <end position="54"/>
    </location>
</feature>
<dbReference type="GO" id="GO:0003700">
    <property type="term" value="F:DNA-binding transcription factor activity"/>
    <property type="evidence" value="ECO:0007669"/>
    <property type="project" value="InterPro"/>
</dbReference>
<dbReference type="InterPro" id="IPR005119">
    <property type="entry name" value="LysR_subst-bd"/>
</dbReference>
<evidence type="ECO:0000256" key="1">
    <source>
        <dbReference type="ARBA" id="ARBA00009437"/>
    </source>
</evidence>
<keyword evidence="2" id="KW-0805">Transcription regulation</keyword>
<accession>A0A0R1GLV7</accession>
<dbReference type="Pfam" id="PF00126">
    <property type="entry name" value="HTH_1"/>
    <property type="match status" value="1"/>
</dbReference>
<comment type="similarity">
    <text evidence="1">Belongs to the LysR transcriptional regulatory family.</text>
</comment>
<dbReference type="EMBL" id="AZDA01000082">
    <property type="protein sequence ID" value="KRK35094.1"/>
    <property type="molecule type" value="Genomic_DNA"/>
</dbReference>
<evidence type="ECO:0000313" key="6">
    <source>
        <dbReference type="EMBL" id="KRK35094.1"/>
    </source>
</evidence>
<dbReference type="STRING" id="1423726.FC07_GL000207"/>
<organism evidence="6 7">
    <name type="scientific">Loigolactobacillus bifermentans DSM 20003</name>
    <dbReference type="NCBI Taxonomy" id="1423726"/>
    <lineage>
        <taxon>Bacteria</taxon>
        <taxon>Bacillati</taxon>
        <taxon>Bacillota</taxon>
        <taxon>Bacilli</taxon>
        <taxon>Lactobacillales</taxon>
        <taxon>Lactobacillaceae</taxon>
        <taxon>Loigolactobacillus</taxon>
    </lineage>
</organism>
<dbReference type="InterPro" id="IPR000847">
    <property type="entry name" value="LysR_HTH_N"/>
</dbReference>
<dbReference type="Gene3D" id="3.40.190.10">
    <property type="entry name" value="Periplasmic binding protein-like II"/>
    <property type="match status" value="2"/>
</dbReference>
<keyword evidence="7" id="KW-1185">Reference proteome</keyword>
<evidence type="ECO:0000259" key="5">
    <source>
        <dbReference type="PROSITE" id="PS50931"/>
    </source>
</evidence>
<dbReference type="FunFam" id="1.10.10.10:FF:000001">
    <property type="entry name" value="LysR family transcriptional regulator"/>
    <property type="match status" value="1"/>
</dbReference>
<dbReference type="PANTHER" id="PTHR30346">
    <property type="entry name" value="TRANSCRIPTIONAL DUAL REGULATOR HCAR-RELATED"/>
    <property type="match status" value="1"/>
</dbReference>
<name>A0A0R1GLV7_9LACO</name>
<sequence>MLYEFIVLSKTLNFSKAAKILYISQPVLSRHIKELEQEFNVPLLTRSTHHVNLTEAGRVLSQKAPELIDQCDRAIVNSRFWHNVTEATIRIACVVELSYAQRLIDFIQQFRLQHPNIRTDIQVLTNGTPEAVLQDPAYDIILTPCRFVTTPPHIQKRFIDSQAVAVALHPKHPLRTKNLILMNDLIG</sequence>
<dbReference type="Proteomes" id="UP000051461">
    <property type="component" value="Unassembled WGS sequence"/>
</dbReference>
<dbReference type="PRINTS" id="PR00039">
    <property type="entry name" value="HTHLYSR"/>
</dbReference>
<comment type="caution">
    <text evidence="6">The sequence shown here is derived from an EMBL/GenBank/DDBJ whole genome shotgun (WGS) entry which is preliminary data.</text>
</comment>
<dbReference type="InterPro" id="IPR036388">
    <property type="entry name" value="WH-like_DNA-bd_sf"/>
</dbReference>
<dbReference type="GO" id="GO:0003677">
    <property type="term" value="F:DNA binding"/>
    <property type="evidence" value="ECO:0007669"/>
    <property type="project" value="UniProtKB-KW"/>
</dbReference>
<dbReference type="Gene3D" id="1.10.10.10">
    <property type="entry name" value="Winged helix-like DNA-binding domain superfamily/Winged helix DNA-binding domain"/>
    <property type="match status" value="1"/>
</dbReference>
<dbReference type="PROSITE" id="PS50931">
    <property type="entry name" value="HTH_LYSR"/>
    <property type="match status" value="1"/>
</dbReference>
<keyword evidence="4" id="KW-0804">Transcription</keyword>
<dbReference type="SUPFAM" id="SSF53850">
    <property type="entry name" value="Periplasmic binding protein-like II"/>
    <property type="match status" value="1"/>
</dbReference>
<dbReference type="Pfam" id="PF03466">
    <property type="entry name" value="LysR_substrate"/>
    <property type="match status" value="1"/>
</dbReference>
<evidence type="ECO:0000256" key="4">
    <source>
        <dbReference type="ARBA" id="ARBA00023163"/>
    </source>
</evidence>
<reference evidence="6 7" key="1">
    <citation type="journal article" date="2015" name="Genome Announc.">
        <title>Expanding the biotechnology potential of lactobacilli through comparative genomics of 213 strains and associated genera.</title>
        <authorList>
            <person name="Sun Z."/>
            <person name="Harris H.M."/>
            <person name="McCann A."/>
            <person name="Guo C."/>
            <person name="Argimon S."/>
            <person name="Zhang W."/>
            <person name="Yang X."/>
            <person name="Jeffery I.B."/>
            <person name="Cooney J.C."/>
            <person name="Kagawa T.F."/>
            <person name="Liu W."/>
            <person name="Song Y."/>
            <person name="Salvetti E."/>
            <person name="Wrobel A."/>
            <person name="Rasinkangas P."/>
            <person name="Parkhill J."/>
            <person name="Rea M.C."/>
            <person name="O'Sullivan O."/>
            <person name="Ritari J."/>
            <person name="Douillard F.P."/>
            <person name="Paul Ross R."/>
            <person name="Yang R."/>
            <person name="Briner A.E."/>
            <person name="Felis G.E."/>
            <person name="de Vos W.M."/>
            <person name="Barrangou R."/>
            <person name="Klaenhammer T.R."/>
            <person name="Caufield P.W."/>
            <person name="Cui Y."/>
            <person name="Zhang H."/>
            <person name="O'Toole P.W."/>
        </authorList>
    </citation>
    <scope>NUCLEOTIDE SEQUENCE [LARGE SCALE GENOMIC DNA]</scope>
    <source>
        <strain evidence="6 7">DSM 20003</strain>
    </source>
</reference>
<dbReference type="PANTHER" id="PTHR30346:SF17">
    <property type="entry name" value="LYSR FAMILY TRANSCRIPTIONAL REGULATOR"/>
    <property type="match status" value="1"/>
</dbReference>
<evidence type="ECO:0000313" key="7">
    <source>
        <dbReference type="Proteomes" id="UP000051461"/>
    </source>
</evidence>
<dbReference type="GO" id="GO:0032993">
    <property type="term" value="C:protein-DNA complex"/>
    <property type="evidence" value="ECO:0007669"/>
    <property type="project" value="TreeGrafter"/>
</dbReference>